<organism evidence="1 2">
    <name type="scientific">Penicillium oxalicum (strain 114-2 / CGMCC 5302)</name>
    <name type="common">Penicillium decumbens</name>
    <dbReference type="NCBI Taxonomy" id="933388"/>
    <lineage>
        <taxon>Eukaryota</taxon>
        <taxon>Fungi</taxon>
        <taxon>Dikarya</taxon>
        <taxon>Ascomycota</taxon>
        <taxon>Pezizomycotina</taxon>
        <taxon>Eurotiomycetes</taxon>
        <taxon>Eurotiomycetidae</taxon>
        <taxon>Eurotiales</taxon>
        <taxon>Aspergillaceae</taxon>
        <taxon>Penicillium</taxon>
    </lineage>
</organism>
<dbReference type="eggNOG" id="ENOG502S1E7">
    <property type="taxonomic scope" value="Eukaryota"/>
</dbReference>
<accession>S7ZRZ0</accession>
<gene>
    <name evidence="1" type="ORF">PDE_08452</name>
</gene>
<dbReference type="STRING" id="933388.S7ZRZ0"/>
<dbReference type="PhylomeDB" id="S7ZRZ0"/>
<proteinExistence type="predicted"/>
<dbReference type="HOGENOM" id="CLU_1971055_0_0_1"/>
<dbReference type="Proteomes" id="UP000019376">
    <property type="component" value="Unassembled WGS sequence"/>
</dbReference>
<dbReference type="OrthoDB" id="5327538at2759"/>
<keyword evidence="2" id="KW-1185">Reference proteome</keyword>
<evidence type="ECO:0000313" key="1">
    <source>
        <dbReference type="EMBL" id="EPS33490.1"/>
    </source>
</evidence>
<reference evidence="1 2" key="1">
    <citation type="journal article" date="2013" name="PLoS ONE">
        <title>Genomic and secretomic analyses reveal unique features of the lignocellulolytic enzyme system of Penicillium decumbens.</title>
        <authorList>
            <person name="Liu G."/>
            <person name="Zhang L."/>
            <person name="Wei X."/>
            <person name="Zou G."/>
            <person name="Qin Y."/>
            <person name="Ma L."/>
            <person name="Li J."/>
            <person name="Zheng H."/>
            <person name="Wang S."/>
            <person name="Wang C."/>
            <person name="Xun L."/>
            <person name="Zhao G.-P."/>
            <person name="Zhou Z."/>
            <person name="Qu Y."/>
        </authorList>
    </citation>
    <scope>NUCLEOTIDE SEQUENCE [LARGE SCALE GENOMIC DNA]</scope>
    <source>
        <strain evidence="2">114-2 / CGMCC 5302</strain>
    </source>
</reference>
<sequence length="154" mass="17902">MPRGEQIFLKHPDHKGDHILVNDSFDILGVIDWEWTRTVPKAEAFCSPCMMWPVADFYNGSNEVAADELHLAAIFMEKGHEDIANFVLNGRKAQRFLFGLGLESSFLHIETIPRLFKGLQRAFDLEDEEWETWKSKALKRWKDDEILLELLAQE</sequence>
<name>S7ZRZ0_PENO1</name>
<evidence type="ECO:0000313" key="2">
    <source>
        <dbReference type="Proteomes" id="UP000019376"/>
    </source>
</evidence>
<evidence type="ECO:0008006" key="3">
    <source>
        <dbReference type="Google" id="ProtNLM"/>
    </source>
</evidence>
<protein>
    <recommendedName>
        <fullName evidence="3">Aminoglycoside phosphotransferase domain-containing protein</fullName>
    </recommendedName>
</protein>
<dbReference type="EMBL" id="KB644415">
    <property type="protein sequence ID" value="EPS33490.1"/>
    <property type="molecule type" value="Genomic_DNA"/>
</dbReference>
<dbReference type="AlphaFoldDB" id="S7ZRZ0"/>